<evidence type="ECO:0000256" key="4">
    <source>
        <dbReference type="ARBA" id="ARBA00023163"/>
    </source>
</evidence>
<keyword evidence="2" id="KW-0805">Transcription regulation</keyword>
<evidence type="ECO:0000259" key="5">
    <source>
        <dbReference type="Pfam" id="PF08281"/>
    </source>
</evidence>
<feature type="domain" description="RNA polymerase sigma factor 70 region 4 type 2" evidence="5">
    <location>
        <begin position="2"/>
        <end position="53"/>
    </location>
</feature>
<dbReference type="InterPro" id="IPR013249">
    <property type="entry name" value="RNA_pol_sigma70_r4_t2"/>
</dbReference>
<dbReference type="EMBL" id="JAANNP010000188">
    <property type="protein sequence ID" value="NHC16499.1"/>
    <property type="molecule type" value="Genomic_DNA"/>
</dbReference>
<proteinExistence type="inferred from homology"/>
<keyword evidence="7" id="KW-1185">Reference proteome</keyword>
<protein>
    <recommendedName>
        <fullName evidence="5">RNA polymerase sigma factor 70 region 4 type 2 domain-containing protein</fullName>
    </recommendedName>
</protein>
<sequence>MSVRDALPALAREQREALVLQHFADLSVPQVADLLEVPEATVKARLARGRWALAPF</sequence>
<name>A0ABX0H413_9ACTN</name>
<dbReference type="RefSeq" id="WP_166284930.1">
    <property type="nucleotide sequence ID" value="NZ_JAANNP010000188.1"/>
</dbReference>
<dbReference type="SUPFAM" id="SSF88659">
    <property type="entry name" value="Sigma3 and sigma4 domains of RNA polymerase sigma factors"/>
    <property type="match status" value="1"/>
</dbReference>
<organism evidence="6 7">
    <name type="scientific">Motilibacter deserti</name>
    <dbReference type="NCBI Taxonomy" id="2714956"/>
    <lineage>
        <taxon>Bacteria</taxon>
        <taxon>Bacillati</taxon>
        <taxon>Actinomycetota</taxon>
        <taxon>Actinomycetes</taxon>
        <taxon>Motilibacterales</taxon>
        <taxon>Motilibacteraceae</taxon>
        <taxon>Motilibacter</taxon>
    </lineage>
</organism>
<dbReference type="InterPro" id="IPR013324">
    <property type="entry name" value="RNA_pol_sigma_r3/r4-like"/>
</dbReference>
<dbReference type="Pfam" id="PF08281">
    <property type="entry name" value="Sigma70_r4_2"/>
    <property type="match status" value="1"/>
</dbReference>
<evidence type="ECO:0000313" key="6">
    <source>
        <dbReference type="EMBL" id="NHC16499.1"/>
    </source>
</evidence>
<dbReference type="Gene3D" id="1.10.10.10">
    <property type="entry name" value="Winged helix-like DNA-binding domain superfamily/Winged helix DNA-binding domain"/>
    <property type="match status" value="1"/>
</dbReference>
<dbReference type="InterPro" id="IPR036388">
    <property type="entry name" value="WH-like_DNA-bd_sf"/>
</dbReference>
<comment type="similarity">
    <text evidence="1">Belongs to the sigma-70 factor family. ECF subfamily.</text>
</comment>
<gene>
    <name evidence="6" type="ORF">G9H71_22180</name>
</gene>
<evidence type="ECO:0000313" key="7">
    <source>
        <dbReference type="Proteomes" id="UP000800981"/>
    </source>
</evidence>
<reference evidence="6 7" key="1">
    <citation type="submission" date="2020-03" db="EMBL/GenBank/DDBJ databases">
        <title>Two novel Motilibacter sp.</title>
        <authorList>
            <person name="Liu S."/>
        </authorList>
    </citation>
    <scope>NUCLEOTIDE SEQUENCE [LARGE SCALE GENOMIC DNA]</scope>
    <source>
        <strain evidence="6 7">E257</strain>
    </source>
</reference>
<accession>A0ABX0H413</accession>
<evidence type="ECO:0000256" key="3">
    <source>
        <dbReference type="ARBA" id="ARBA00023082"/>
    </source>
</evidence>
<evidence type="ECO:0000256" key="2">
    <source>
        <dbReference type="ARBA" id="ARBA00023015"/>
    </source>
</evidence>
<keyword evidence="3" id="KW-0731">Sigma factor</keyword>
<evidence type="ECO:0000256" key="1">
    <source>
        <dbReference type="ARBA" id="ARBA00010641"/>
    </source>
</evidence>
<dbReference type="Proteomes" id="UP000800981">
    <property type="component" value="Unassembled WGS sequence"/>
</dbReference>
<comment type="caution">
    <text evidence="6">The sequence shown here is derived from an EMBL/GenBank/DDBJ whole genome shotgun (WGS) entry which is preliminary data.</text>
</comment>
<keyword evidence="4" id="KW-0804">Transcription</keyword>